<name>A0ABQ9G1W7_9NEOP</name>
<evidence type="ECO:0008006" key="3">
    <source>
        <dbReference type="Google" id="ProtNLM"/>
    </source>
</evidence>
<dbReference type="Gene3D" id="2.30.29.30">
    <property type="entry name" value="Pleckstrin-homology domain (PH domain)/Phosphotyrosine-binding domain (PTB)"/>
    <property type="match status" value="1"/>
</dbReference>
<dbReference type="EMBL" id="JARBHB010000016">
    <property type="protein sequence ID" value="KAJ8866481.1"/>
    <property type="molecule type" value="Genomic_DNA"/>
</dbReference>
<keyword evidence="2" id="KW-1185">Reference proteome</keyword>
<dbReference type="SUPFAM" id="SSF50729">
    <property type="entry name" value="PH domain-like"/>
    <property type="match status" value="1"/>
</dbReference>
<reference evidence="1 2" key="1">
    <citation type="submission" date="2023-02" db="EMBL/GenBank/DDBJ databases">
        <title>LHISI_Scaffold_Assembly.</title>
        <authorList>
            <person name="Stuart O.P."/>
            <person name="Cleave R."/>
            <person name="Magrath M.J.L."/>
            <person name="Mikheyev A.S."/>
        </authorList>
    </citation>
    <scope>NUCLEOTIDE SEQUENCE [LARGE SCALE GENOMIC DNA]</scope>
    <source>
        <strain evidence="1">Daus_M_001</strain>
        <tissue evidence="1">Leg muscle</tissue>
    </source>
</reference>
<organism evidence="1 2">
    <name type="scientific">Dryococelus australis</name>
    <dbReference type="NCBI Taxonomy" id="614101"/>
    <lineage>
        <taxon>Eukaryota</taxon>
        <taxon>Metazoa</taxon>
        <taxon>Ecdysozoa</taxon>
        <taxon>Arthropoda</taxon>
        <taxon>Hexapoda</taxon>
        <taxon>Insecta</taxon>
        <taxon>Pterygota</taxon>
        <taxon>Neoptera</taxon>
        <taxon>Polyneoptera</taxon>
        <taxon>Phasmatodea</taxon>
        <taxon>Verophasmatodea</taxon>
        <taxon>Anareolatae</taxon>
        <taxon>Phasmatidae</taxon>
        <taxon>Eurycanthinae</taxon>
        <taxon>Dryococelus</taxon>
    </lineage>
</organism>
<dbReference type="InterPro" id="IPR011993">
    <property type="entry name" value="PH-like_dom_sf"/>
</dbReference>
<proteinExistence type="predicted"/>
<comment type="caution">
    <text evidence="1">The sequence shown here is derived from an EMBL/GenBank/DDBJ whole genome shotgun (WGS) entry which is preliminary data.</text>
</comment>
<dbReference type="PANTHER" id="PTHR15832">
    <property type="entry name" value="SHC (SRC HOMOLOGY DOMAIN C-TERMINAL) ADAPTOR HOMOLOG"/>
    <property type="match status" value="1"/>
</dbReference>
<dbReference type="Proteomes" id="UP001159363">
    <property type="component" value="Chromosome 15"/>
</dbReference>
<sequence>MDRRGVPGDGSWDGLSQTAQLVVRSPSTSRGPTTTLRFTPVPDREASFQLPAGHCEDAFAPLSAAETRWQRNAVSFSPSFLDTSQNCIVYCWFRQRKGIELRVQGQEARERYGRQLTRTPSASSLLRARPVSLLALQPRRTGFNPQPGPLPDFHMWESCRRMFSRGSPFSPPPFCSLTAPFSPRFNLIGSEDLDTVVRIVQGSCCATDWSVSLMLLQSVHMAHALRRISYATCDPEHAQFSFLAREPKGHFSLQYCHTFHAQSAEQDKLDVKHVHTGVDVSIGSQFIRHALDDSEPIEDVQGNK</sequence>
<gene>
    <name evidence="1" type="ORF">PR048_032324</name>
</gene>
<evidence type="ECO:0000313" key="2">
    <source>
        <dbReference type="Proteomes" id="UP001159363"/>
    </source>
</evidence>
<accession>A0ABQ9G1W7</accession>
<evidence type="ECO:0000313" key="1">
    <source>
        <dbReference type="EMBL" id="KAJ8866481.1"/>
    </source>
</evidence>
<dbReference type="PANTHER" id="PTHR15832:SF2">
    <property type="entry name" value="SH2 DOMAIN-CONTAINING PROTEIN"/>
    <property type="match status" value="1"/>
</dbReference>
<protein>
    <recommendedName>
        <fullName evidence="3">PID domain-containing protein</fullName>
    </recommendedName>
</protein>